<proteinExistence type="predicted"/>
<evidence type="ECO:0000313" key="3">
    <source>
        <dbReference type="EMBL" id="KFE57571.1"/>
    </source>
</evidence>
<evidence type="ECO:0000256" key="1">
    <source>
        <dbReference type="SAM" id="SignalP"/>
    </source>
</evidence>
<keyword evidence="1" id="KW-0732">Signal</keyword>
<dbReference type="RefSeq" id="WP_032625940.1">
    <property type="nucleotide sequence ID" value="NZ_JPQU01000017.1"/>
</dbReference>
<dbReference type="Proteomes" id="UP000028631">
    <property type="component" value="Unassembled WGS sequence"/>
</dbReference>
<accession>A0A085VQ58</accession>
<dbReference type="AlphaFoldDB" id="A0A085VQ58"/>
<protein>
    <recommendedName>
        <fullName evidence="2">DUF5666 domain-containing protein</fullName>
    </recommendedName>
</protein>
<dbReference type="InterPro" id="IPR043724">
    <property type="entry name" value="DUF5666"/>
</dbReference>
<dbReference type="PATRIC" id="fig|317.175.peg.667"/>
<organism evidence="3 4">
    <name type="scientific">Pseudomonas syringae</name>
    <dbReference type="NCBI Taxonomy" id="317"/>
    <lineage>
        <taxon>Bacteria</taxon>
        <taxon>Pseudomonadati</taxon>
        <taxon>Pseudomonadota</taxon>
        <taxon>Gammaproteobacteria</taxon>
        <taxon>Pseudomonadales</taxon>
        <taxon>Pseudomonadaceae</taxon>
        <taxon>Pseudomonas</taxon>
    </lineage>
</organism>
<keyword evidence="4" id="KW-1185">Reference proteome</keyword>
<comment type="caution">
    <text evidence="3">The sequence shown here is derived from an EMBL/GenBank/DDBJ whole genome shotgun (WGS) entry which is preliminary data.</text>
</comment>
<dbReference type="Pfam" id="PF18914">
    <property type="entry name" value="DUF5666"/>
    <property type="match status" value="1"/>
</dbReference>
<feature type="signal peptide" evidence="1">
    <location>
        <begin position="1"/>
        <end position="31"/>
    </location>
</feature>
<sequence>MTLSIGRPLLAKLVSSAVLVSALVMATGATAQTPAPERIGVRGTITALDGEVMKIRSNRGEDLTVHLLPQTQVRGVTLAKVADIKPGSYIGSAAVPQPDGTLKALEIHVFPPEMAGTGDGHRPFDLTKESTMTNGSVGGLVTSNGRSMTINYKGGQKTIVVPDDVPIVNLLPGDRSLLSPGVKVVLRAEKAEDGRLNAQSISAGKDGVTPPM</sequence>
<evidence type="ECO:0000259" key="2">
    <source>
        <dbReference type="Pfam" id="PF18914"/>
    </source>
</evidence>
<feature type="chain" id="PRO_5001799164" description="DUF5666 domain-containing protein" evidence="1">
    <location>
        <begin position="32"/>
        <end position="212"/>
    </location>
</feature>
<name>A0A085VQ58_PSESX</name>
<reference evidence="3 4" key="1">
    <citation type="submission" date="2014-07" db="EMBL/GenBank/DDBJ databases">
        <title>Draft Genome Sequences of Environmental Pseudomonas syringae strains.</title>
        <authorList>
            <person name="Baltrus D.A."/>
            <person name="Berge O."/>
            <person name="Morris C."/>
        </authorList>
    </citation>
    <scope>NUCLEOTIDE SEQUENCE [LARGE SCALE GENOMIC DNA]</scope>
    <source>
        <strain evidence="3 4">GAW0119</strain>
    </source>
</reference>
<dbReference type="OrthoDB" id="7068047at2"/>
<feature type="domain" description="DUF5666" evidence="2">
    <location>
        <begin position="42"/>
        <end position="107"/>
    </location>
</feature>
<dbReference type="EMBL" id="JPQU01000017">
    <property type="protein sequence ID" value="KFE57571.1"/>
    <property type="molecule type" value="Genomic_DNA"/>
</dbReference>
<evidence type="ECO:0000313" key="4">
    <source>
        <dbReference type="Proteomes" id="UP000028631"/>
    </source>
</evidence>
<gene>
    <name evidence="3" type="ORF">IV01_03175</name>
</gene>